<sequence>MVDGVVADPERAIVGHMGLLPSLSARDDGITTRLDPMAVICWRRSPVAVLFLAGRTMGEACEGLSQIQWPSPCSSATLRTSPFMATVWGQSADRCKKMIGLLTQHRLPSHESIAASTMCRQGRQRRIH</sequence>
<dbReference type="AlphaFoldDB" id="A0A8S1J0E7"/>
<dbReference type="EMBL" id="CAJHUC010001315">
    <property type="protein sequence ID" value="CAD7700644.1"/>
    <property type="molecule type" value="Genomic_DNA"/>
</dbReference>
<gene>
    <name evidence="1" type="ORF">OSTQU699_LOCUS6003</name>
</gene>
<reference evidence="1" key="1">
    <citation type="submission" date="2020-12" db="EMBL/GenBank/DDBJ databases">
        <authorList>
            <person name="Iha C."/>
        </authorList>
    </citation>
    <scope>NUCLEOTIDE SEQUENCE</scope>
</reference>
<protein>
    <submittedName>
        <fullName evidence="1">Uncharacterized protein</fullName>
    </submittedName>
</protein>
<evidence type="ECO:0000313" key="1">
    <source>
        <dbReference type="EMBL" id="CAD7700644.1"/>
    </source>
</evidence>
<name>A0A8S1J0E7_9CHLO</name>
<organism evidence="1 2">
    <name type="scientific">Ostreobium quekettii</name>
    <dbReference type="NCBI Taxonomy" id="121088"/>
    <lineage>
        <taxon>Eukaryota</taxon>
        <taxon>Viridiplantae</taxon>
        <taxon>Chlorophyta</taxon>
        <taxon>core chlorophytes</taxon>
        <taxon>Ulvophyceae</taxon>
        <taxon>TCBD clade</taxon>
        <taxon>Bryopsidales</taxon>
        <taxon>Ostreobineae</taxon>
        <taxon>Ostreobiaceae</taxon>
        <taxon>Ostreobium</taxon>
    </lineage>
</organism>
<comment type="caution">
    <text evidence="1">The sequence shown here is derived from an EMBL/GenBank/DDBJ whole genome shotgun (WGS) entry which is preliminary data.</text>
</comment>
<keyword evidence="2" id="KW-1185">Reference proteome</keyword>
<accession>A0A8S1J0E7</accession>
<evidence type="ECO:0000313" key="2">
    <source>
        <dbReference type="Proteomes" id="UP000708148"/>
    </source>
</evidence>
<proteinExistence type="predicted"/>
<dbReference type="Proteomes" id="UP000708148">
    <property type="component" value="Unassembled WGS sequence"/>
</dbReference>